<dbReference type="AlphaFoldDB" id="C3J9W8"/>
<feature type="signal peptide" evidence="1">
    <location>
        <begin position="1"/>
        <end position="22"/>
    </location>
</feature>
<dbReference type="EMBL" id="ACNN01000016">
    <property type="protein sequence ID" value="EEN83008.1"/>
    <property type="molecule type" value="Genomic_DNA"/>
</dbReference>
<feature type="chain" id="PRO_5002928000" description="Lipoprotein" evidence="1">
    <location>
        <begin position="23"/>
        <end position="321"/>
    </location>
</feature>
<keyword evidence="3" id="KW-1185">Reference proteome</keyword>
<accession>C3J9W8</accession>
<evidence type="ECO:0008006" key="4">
    <source>
        <dbReference type="Google" id="ProtNLM"/>
    </source>
</evidence>
<dbReference type="Proteomes" id="UP000004295">
    <property type="component" value="Unassembled WGS sequence"/>
</dbReference>
<dbReference type="RefSeq" id="WP_004333285.1">
    <property type="nucleotide sequence ID" value="NZ_ACNN01000016.1"/>
</dbReference>
<organism evidence="2 3">
    <name type="scientific">Porphyromonas endodontalis (strain ATCC 35406 / DSM 24491 / JCM 8526 / CCUG 16442 / BCRC 14492 / NCTC 13058 / HG 370)</name>
    <name type="common">Bacteroides endodontalis</name>
    <dbReference type="NCBI Taxonomy" id="553175"/>
    <lineage>
        <taxon>Bacteria</taxon>
        <taxon>Pseudomonadati</taxon>
        <taxon>Bacteroidota</taxon>
        <taxon>Bacteroidia</taxon>
        <taxon>Bacteroidales</taxon>
        <taxon>Porphyromonadaceae</taxon>
        <taxon>Porphyromonas</taxon>
    </lineage>
</organism>
<dbReference type="STRING" id="553175.POREN0001_0890"/>
<evidence type="ECO:0000313" key="2">
    <source>
        <dbReference type="EMBL" id="EEN83008.1"/>
    </source>
</evidence>
<evidence type="ECO:0000256" key="1">
    <source>
        <dbReference type="SAM" id="SignalP"/>
    </source>
</evidence>
<protein>
    <recommendedName>
        <fullName evidence="4">Lipoprotein</fullName>
    </recommendedName>
</protein>
<dbReference type="GeneID" id="93364735"/>
<keyword evidence="1" id="KW-0732">Signal</keyword>
<sequence>MNANKRVLQWGVASLLLILACACGGRSNIPLPPIEKRAEYKLPIIDYDFDGGVNKIIKFEAQQGHRYNMAESDATTLVFTTGDEVYPQTVYRLENQRIIEVYQPCTKGDTLKKDLSKIDELLKAKGWSEWANPVQRGECEAAYLQTRTINGQSVQIASALIRTTTNHVKKTTPGVTFLFARVQNDIDYSKVRMPEIYFDAVSKTKDELKAYFEGKGQTVSFSSSFLRVKVDNVAFNNEVLYFFPEGEEKCSQIILTSVSFVLNKSENITNQLKERGFEFNNETNLIRTFYNETQDLWALVRIYPANQFTQPNIVFTKKIQQ</sequence>
<gene>
    <name evidence="2" type="ORF">POREN0001_0890</name>
</gene>
<dbReference type="PROSITE" id="PS51257">
    <property type="entry name" value="PROKAR_LIPOPROTEIN"/>
    <property type="match status" value="1"/>
</dbReference>
<name>C3J9W8_POREA</name>
<reference evidence="2 3" key="1">
    <citation type="submission" date="2009-04" db="EMBL/GenBank/DDBJ databases">
        <authorList>
            <person name="Sebastian Y."/>
            <person name="Madupu R."/>
            <person name="Durkin A.S."/>
            <person name="Torralba M."/>
            <person name="Methe B."/>
            <person name="Sutton G.G."/>
            <person name="Strausberg R.L."/>
            <person name="Nelson K.E."/>
        </authorList>
    </citation>
    <scope>NUCLEOTIDE SEQUENCE [LARGE SCALE GENOMIC DNA]</scope>
    <source>
        <strain evidence="3">ATCC 35406 / BCRC 14492 / JCM 8526 / NCTC 13058 / HG 370</strain>
    </source>
</reference>
<proteinExistence type="predicted"/>
<comment type="caution">
    <text evidence="2">The sequence shown here is derived from an EMBL/GenBank/DDBJ whole genome shotgun (WGS) entry which is preliminary data.</text>
</comment>
<evidence type="ECO:0000313" key="3">
    <source>
        <dbReference type="Proteomes" id="UP000004295"/>
    </source>
</evidence>